<dbReference type="SMART" id="SM00421">
    <property type="entry name" value="HTH_LUXR"/>
    <property type="match status" value="1"/>
</dbReference>
<dbReference type="InterPro" id="IPR016032">
    <property type="entry name" value="Sig_transdc_resp-reg_C-effctor"/>
</dbReference>
<dbReference type="Proteomes" id="UP000253034">
    <property type="component" value="Unassembled WGS sequence"/>
</dbReference>
<accession>A0A369BAN6</accession>
<evidence type="ECO:0000256" key="5">
    <source>
        <dbReference type="ARBA" id="ARBA00023163"/>
    </source>
</evidence>
<dbReference type="EMBL" id="QPJT01000005">
    <property type="protein sequence ID" value="RCX18385.1"/>
    <property type="molecule type" value="Genomic_DNA"/>
</dbReference>
<dbReference type="PROSITE" id="PS50043">
    <property type="entry name" value="HTH_LUXR_2"/>
    <property type="match status" value="1"/>
</dbReference>
<dbReference type="PANTHER" id="PTHR43214:SF40">
    <property type="entry name" value="TRANSCRIPTIONAL REGULATORY PROTEIN LNRK"/>
    <property type="match status" value="1"/>
</dbReference>
<dbReference type="AlphaFoldDB" id="A0A369BAN6"/>
<keyword evidence="2 7" id="KW-0597">Phosphoprotein</keyword>
<dbReference type="PROSITE" id="PS50110">
    <property type="entry name" value="RESPONSE_REGULATORY"/>
    <property type="match status" value="1"/>
</dbReference>
<name>A0A369BAN6_9FIRM</name>
<keyword evidence="3" id="KW-0805">Transcription regulation</keyword>
<keyword evidence="5" id="KW-0804">Transcription</keyword>
<dbReference type="InterPro" id="IPR001789">
    <property type="entry name" value="Sig_transdc_resp-reg_receiver"/>
</dbReference>
<feature type="domain" description="Response regulatory" evidence="9">
    <location>
        <begin position="3"/>
        <end position="118"/>
    </location>
</feature>
<dbReference type="CDD" id="cd06170">
    <property type="entry name" value="LuxR_C_like"/>
    <property type="match status" value="1"/>
</dbReference>
<dbReference type="InterPro" id="IPR000792">
    <property type="entry name" value="Tscrpt_reg_LuxR_C"/>
</dbReference>
<organism evidence="10 11">
    <name type="scientific">Anaerobacterium chartisolvens</name>
    <dbReference type="NCBI Taxonomy" id="1297424"/>
    <lineage>
        <taxon>Bacteria</taxon>
        <taxon>Bacillati</taxon>
        <taxon>Bacillota</taxon>
        <taxon>Clostridia</taxon>
        <taxon>Eubacteriales</taxon>
        <taxon>Oscillospiraceae</taxon>
        <taxon>Anaerobacterium</taxon>
    </lineage>
</organism>
<dbReference type="SMART" id="SM00448">
    <property type="entry name" value="REC"/>
    <property type="match status" value="1"/>
</dbReference>
<dbReference type="Gene3D" id="3.40.50.2300">
    <property type="match status" value="1"/>
</dbReference>
<sequence>MIRIVIAEDDQLIREALKLTVEQDEAIEVVGCASNGLQAFELCGRLLPDVVLMDFSMPECDGVEGTRLIKSKYDIKVIILTISFESDTVSKALDSGADGYILKDVRPGELIQMIKSTVMGLRAVHSNVLSKMIKHGTGYTESSPPTHESEERLLTIRLTGREKSVLQRIVCGRSNKEIAADLLLSEGRVRNIITNMLKKLDLGDRTQLAIYAFKNNIV</sequence>
<dbReference type="PRINTS" id="PR00038">
    <property type="entry name" value="HTHLUXR"/>
</dbReference>
<evidence type="ECO:0000259" key="8">
    <source>
        <dbReference type="PROSITE" id="PS50043"/>
    </source>
</evidence>
<dbReference type="Pfam" id="PF00072">
    <property type="entry name" value="Response_reg"/>
    <property type="match status" value="1"/>
</dbReference>
<protein>
    <recommendedName>
        <fullName evidence="1">Stage 0 sporulation protein A homolog</fullName>
    </recommendedName>
</protein>
<dbReference type="Pfam" id="PF00196">
    <property type="entry name" value="GerE"/>
    <property type="match status" value="1"/>
</dbReference>
<evidence type="ECO:0000256" key="4">
    <source>
        <dbReference type="ARBA" id="ARBA00023125"/>
    </source>
</evidence>
<evidence type="ECO:0000256" key="6">
    <source>
        <dbReference type="ARBA" id="ARBA00024867"/>
    </source>
</evidence>
<proteinExistence type="predicted"/>
<feature type="modified residue" description="4-aspartylphosphate" evidence="7">
    <location>
        <position position="54"/>
    </location>
</feature>
<dbReference type="InterPro" id="IPR039420">
    <property type="entry name" value="WalR-like"/>
</dbReference>
<comment type="function">
    <text evidence="6">May play the central regulatory role in sporulation. It may be an element of the effector pathway responsible for the activation of sporulation genes in response to nutritional stress. Spo0A may act in concert with spo0H (a sigma factor) to control the expression of some genes that are critical to the sporulation process.</text>
</comment>
<comment type="caution">
    <text evidence="10">The sequence shown here is derived from an EMBL/GenBank/DDBJ whole genome shotgun (WGS) entry which is preliminary data.</text>
</comment>
<dbReference type="PANTHER" id="PTHR43214">
    <property type="entry name" value="TWO-COMPONENT RESPONSE REGULATOR"/>
    <property type="match status" value="1"/>
</dbReference>
<dbReference type="InterPro" id="IPR058245">
    <property type="entry name" value="NreC/VraR/RcsB-like_REC"/>
</dbReference>
<dbReference type="OrthoDB" id="9779069at2"/>
<gene>
    <name evidence="10" type="ORF">DFR58_105149</name>
</gene>
<keyword evidence="4" id="KW-0238">DNA-binding</keyword>
<evidence type="ECO:0000313" key="11">
    <source>
        <dbReference type="Proteomes" id="UP000253034"/>
    </source>
</evidence>
<evidence type="ECO:0000256" key="7">
    <source>
        <dbReference type="PROSITE-ProRule" id="PRU00169"/>
    </source>
</evidence>
<evidence type="ECO:0000256" key="2">
    <source>
        <dbReference type="ARBA" id="ARBA00022553"/>
    </source>
</evidence>
<dbReference type="RefSeq" id="WP_114296929.1">
    <property type="nucleotide sequence ID" value="NZ_QPJT01000005.1"/>
</dbReference>
<dbReference type="CDD" id="cd17535">
    <property type="entry name" value="REC_NarL-like"/>
    <property type="match status" value="1"/>
</dbReference>
<evidence type="ECO:0000313" key="10">
    <source>
        <dbReference type="EMBL" id="RCX18385.1"/>
    </source>
</evidence>
<dbReference type="GO" id="GO:0003677">
    <property type="term" value="F:DNA binding"/>
    <property type="evidence" value="ECO:0007669"/>
    <property type="project" value="UniProtKB-KW"/>
</dbReference>
<evidence type="ECO:0000256" key="3">
    <source>
        <dbReference type="ARBA" id="ARBA00023015"/>
    </source>
</evidence>
<dbReference type="GO" id="GO:0000160">
    <property type="term" value="P:phosphorelay signal transduction system"/>
    <property type="evidence" value="ECO:0007669"/>
    <property type="project" value="InterPro"/>
</dbReference>
<dbReference type="InterPro" id="IPR011006">
    <property type="entry name" value="CheY-like_superfamily"/>
</dbReference>
<evidence type="ECO:0000256" key="1">
    <source>
        <dbReference type="ARBA" id="ARBA00018672"/>
    </source>
</evidence>
<keyword evidence="11" id="KW-1185">Reference proteome</keyword>
<dbReference type="SUPFAM" id="SSF52172">
    <property type="entry name" value="CheY-like"/>
    <property type="match status" value="1"/>
</dbReference>
<feature type="domain" description="HTH luxR-type" evidence="8">
    <location>
        <begin position="151"/>
        <end position="216"/>
    </location>
</feature>
<evidence type="ECO:0000259" key="9">
    <source>
        <dbReference type="PROSITE" id="PS50110"/>
    </source>
</evidence>
<reference evidence="10 11" key="1">
    <citation type="submission" date="2018-07" db="EMBL/GenBank/DDBJ databases">
        <title>Genomic Encyclopedia of Type Strains, Phase IV (KMG-IV): sequencing the most valuable type-strain genomes for metagenomic binning, comparative biology and taxonomic classification.</title>
        <authorList>
            <person name="Goeker M."/>
        </authorList>
    </citation>
    <scope>NUCLEOTIDE SEQUENCE [LARGE SCALE GENOMIC DNA]</scope>
    <source>
        <strain evidence="10 11">DSM 27016</strain>
    </source>
</reference>
<dbReference type="SUPFAM" id="SSF46894">
    <property type="entry name" value="C-terminal effector domain of the bipartite response regulators"/>
    <property type="match status" value="1"/>
</dbReference>
<dbReference type="GO" id="GO:0006355">
    <property type="term" value="P:regulation of DNA-templated transcription"/>
    <property type="evidence" value="ECO:0007669"/>
    <property type="project" value="InterPro"/>
</dbReference>